<evidence type="ECO:0000313" key="2">
    <source>
        <dbReference type="Proteomes" id="UP000701801"/>
    </source>
</evidence>
<name>A0A9N9LYB2_9HELO</name>
<evidence type="ECO:0000313" key="1">
    <source>
        <dbReference type="EMBL" id="CAG8981972.1"/>
    </source>
</evidence>
<gene>
    <name evidence="1" type="ORF">HYALB_00004836</name>
</gene>
<proteinExistence type="predicted"/>
<organism evidence="1 2">
    <name type="scientific">Hymenoscyphus albidus</name>
    <dbReference type="NCBI Taxonomy" id="595503"/>
    <lineage>
        <taxon>Eukaryota</taxon>
        <taxon>Fungi</taxon>
        <taxon>Dikarya</taxon>
        <taxon>Ascomycota</taxon>
        <taxon>Pezizomycotina</taxon>
        <taxon>Leotiomycetes</taxon>
        <taxon>Helotiales</taxon>
        <taxon>Helotiaceae</taxon>
        <taxon>Hymenoscyphus</taxon>
    </lineage>
</organism>
<dbReference type="Proteomes" id="UP000701801">
    <property type="component" value="Unassembled WGS sequence"/>
</dbReference>
<dbReference type="AlphaFoldDB" id="A0A9N9LYB2"/>
<dbReference type="OrthoDB" id="10288290at2759"/>
<protein>
    <submittedName>
        <fullName evidence="1">Uncharacterized protein</fullName>
    </submittedName>
</protein>
<accession>A0A9N9LYB2</accession>
<reference evidence="1" key="1">
    <citation type="submission" date="2021-07" db="EMBL/GenBank/DDBJ databases">
        <authorList>
            <person name="Durling M."/>
        </authorList>
    </citation>
    <scope>NUCLEOTIDE SEQUENCE</scope>
</reference>
<dbReference type="EMBL" id="CAJVRM010000551">
    <property type="protein sequence ID" value="CAG8981972.1"/>
    <property type="molecule type" value="Genomic_DNA"/>
</dbReference>
<sequence>MVSQSIFGGRRFIAAPATREYPQLPTISIRELNHFFFILAEPSSKKTESKFWLTPGEYQIRDGDVTGKFEFQATGKTEAILTFKFGGPDFAVPPLMGVAVNELEWVSESDSAHLQSAVASSESFMNFTELNPLTLEHYTHGALLLRTRGDMVFGMCAPVRMYILHVSGLEGFEHVRDPSPISDI</sequence>
<comment type="caution">
    <text evidence="1">The sequence shown here is derived from an EMBL/GenBank/DDBJ whole genome shotgun (WGS) entry which is preliminary data.</text>
</comment>
<keyword evidence="2" id="KW-1185">Reference proteome</keyword>